<evidence type="ECO:0000313" key="3">
    <source>
        <dbReference type="EMBL" id="MBK7274323.1"/>
    </source>
</evidence>
<dbReference type="EMBL" id="JADIXZ010000010">
    <property type="protein sequence ID" value="MBK6302363.1"/>
    <property type="molecule type" value="Genomic_DNA"/>
</dbReference>
<keyword evidence="1" id="KW-1133">Transmembrane helix</keyword>
<dbReference type="GO" id="GO:0005886">
    <property type="term" value="C:plasma membrane"/>
    <property type="evidence" value="ECO:0007669"/>
    <property type="project" value="InterPro"/>
</dbReference>
<evidence type="ECO:0000313" key="5">
    <source>
        <dbReference type="Proteomes" id="UP000726105"/>
    </source>
</evidence>
<protein>
    <submittedName>
        <fullName evidence="3">K(+)-transporting ATPase subunit F</fullName>
    </submittedName>
</protein>
<organism evidence="3 5">
    <name type="scientific">Candidatus Phosphoribacter hodrii</name>
    <dbReference type="NCBI Taxonomy" id="2953743"/>
    <lineage>
        <taxon>Bacteria</taxon>
        <taxon>Bacillati</taxon>
        <taxon>Actinomycetota</taxon>
        <taxon>Actinomycetes</taxon>
        <taxon>Micrococcales</taxon>
        <taxon>Dermatophilaceae</taxon>
        <taxon>Candidatus Phosphoribacter</taxon>
    </lineage>
</organism>
<comment type="caution">
    <text evidence="3">The sequence shown here is derived from an EMBL/GenBank/DDBJ whole genome shotgun (WGS) entry which is preliminary data.</text>
</comment>
<feature type="transmembrane region" description="Helical" evidence="1">
    <location>
        <begin position="20"/>
        <end position="38"/>
    </location>
</feature>
<keyword evidence="1" id="KW-0472">Membrane</keyword>
<dbReference type="Pfam" id="PF09604">
    <property type="entry name" value="Potass_KdpF"/>
    <property type="match status" value="1"/>
</dbReference>
<reference evidence="4 5" key="1">
    <citation type="submission" date="2020-10" db="EMBL/GenBank/DDBJ databases">
        <title>Connecting structure to function with the recovery of over 1000 high-quality activated sludge metagenome-assembled genomes encoding full-length rRNA genes using long-read sequencing.</title>
        <authorList>
            <person name="Singleton C.M."/>
            <person name="Petriglieri F."/>
            <person name="Kristensen J.M."/>
            <person name="Kirkegaard R.H."/>
            <person name="Michaelsen T.Y."/>
            <person name="Andersen M.H."/>
            <person name="Karst S.M."/>
            <person name="Dueholm M.S."/>
            <person name="Nielsen P.H."/>
            <person name="Albertsen M."/>
        </authorList>
    </citation>
    <scope>NUCLEOTIDE SEQUENCE [LARGE SCALE GENOMIC DNA]</scope>
    <source>
        <strain evidence="2">AalE_18-Q3-R2-46_BAT3C.188</strain>
        <strain evidence="3">Ega_18-Q3-R5-49_MAXAC.001</strain>
    </source>
</reference>
<dbReference type="GO" id="GO:0008556">
    <property type="term" value="F:P-type potassium transmembrane transporter activity"/>
    <property type="evidence" value="ECO:0007669"/>
    <property type="project" value="InterPro"/>
</dbReference>
<dbReference type="InterPro" id="IPR011726">
    <property type="entry name" value="KdpF"/>
</dbReference>
<gene>
    <name evidence="3" type="primary">kdpF</name>
    <name evidence="2" type="ORF">IPF40_15535</name>
    <name evidence="3" type="ORF">IPI13_14535</name>
</gene>
<evidence type="ECO:0000256" key="1">
    <source>
        <dbReference type="SAM" id="Phobius"/>
    </source>
</evidence>
<evidence type="ECO:0000313" key="4">
    <source>
        <dbReference type="Proteomes" id="UP000718281"/>
    </source>
</evidence>
<proteinExistence type="predicted"/>
<keyword evidence="1" id="KW-0812">Transmembrane</keyword>
<evidence type="ECO:0000313" key="2">
    <source>
        <dbReference type="EMBL" id="MBK6302363.1"/>
    </source>
</evidence>
<dbReference type="Proteomes" id="UP000718281">
    <property type="component" value="Unassembled WGS sequence"/>
</dbReference>
<name>A0A935IX50_9MICO</name>
<accession>A0A935IX50</accession>
<dbReference type="EMBL" id="JADJIB010000005">
    <property type="protein sequence ID" value="MBK7274323.1"/>
    <property type="molecule type" value="Genomic_DNA"/>
</dbReference>
<sequence>MLSAERRIRSDALGGMAEDIVGLVIGLSLVGYLLYALARPERF</sequence>
<dbReference type="AlphaFoldDB" id="A0A935IX50"/>
<dbReference type="NCBIfam" id="TIGR02115">
    <property type="entry name" value="potass_kdpF"/>
    <property type="match status" value="1"/>
</dbReference>
<dbReference type="Proteomes" id="UP000726105">
    <property type="component" value="Unassembled WGS sequence"/>
</dbReference>